<comment type="caution">
    <text evidence="1">The sequence shown here is derived from an EMBL/GenBank/DDBJ whole genome shotgun (WGS) entry which is preliminary data.</text>
</comment>
<dbReference type="Proteomes" id="UP000624404">
    <property type="component" value="Unassembled WGS sequence"/>
</dbReference>
<dbReference type="AlphaFoldDB" id="A0A8H2W3N3"/>
<keyword evidence="2" id="KW-1185">Reference proteome</keyword>
<name>A0A8H2W3N3_9HELO</name>
<reference evidence="1" key="1">
    <citation type="submission" date="2020-10" db="EMBL/GenBank/DDBJ databases">
        <authorList>
            <person name="Kusch S."/>
        </authorList>
    </citation>
    <scope>NUCLEOTIDE SEQUENCE</scope>
    <source>
        <strain evidence="1">SwB9</strain>
    </source>
</reference>
<dbReference type="EMBL" id="CAJHIA010000036">
    <property type="protein sequence ID" value="CAD6453594.1"/>
    <property type="molecule type" value="Genomic_DNA"/>
</dbReference>
<sequence length="64" mass="7301">MTFISSSVTVVILSPPRSLVPTPSPQHLSMISSFYELTYPRREFTIHMGKENNTYPSEILMRKG</sequence>
<protein>
    <submittedName>
        <fullName evidence="1">61816dd0-ac4a-4b35-afdc-61e318c79e9a-CDS</fullName>
    </submittedName>
</protein>
<accession>A0A8H2W3N3</accession>
<organism evidence="1 2">
    <name type="scientific">Sclerotinia trifoliorum</name>
    <dbReference type="NCBI Taxonomy" id="28548"/>
    <lineage>
        <taxon>Eukaryota</taxon>
        <taxon>Fungi</taxon>
        <taxon>Dikarya</taxon>
        <taxon>Ascomycota</taxon>
        <taxon>Pezizomycotina</taxon>
        <taxon>Leotiomycetes</taxon>
        <taxon>Helotiales</taxon>
        <taxon>Sclerotiniaceae</taxon>
        <taxon>Sclerotinia</taxon>
    </lineage>
</organism>
<evidence type="ECO:0000313" key="1">
    <source>
        <dbReference type="EMBL" id="CAD6453594.1"/>
    </source>
</evidence>
<proteinExistence type="predicted"/>
<evidence type="ECO:0000313" key="2">
    <source>
        <dbReference type="Proteomes" id="UP000624404"/>
    </source>
</evidence>
<gene>
    <name evidence="1" type="ORF">SCLTRI_LOCUS9974</name>
</gene>